<dbReference type="EMBL" id="CAUJNA010003353">
    <property type="protein sequence ID" value="CAJ1399947.1"/>
    <property type="molecule type" value="Genomic_DNA"/>
</dbReference>
<dbReference type="InterPro" id="IPR001107">
    <property type="entry name" value="Band_7"/>
</dbReference>
<sequence length="1023" mass="112346">MAEDVKNAMGRMSRVLRAAKEQAHAQFGKVKEKAHRLSIGSPSGRQASERAHGADPKVEKLMALGFTAVAARHGLRASGGDLEAAVIWLLDQRNADEVLAAEVAAQEARSPGALVVGGRARVSGLRTAPSLNGSAVILRKWDEASQRWIVTLDDGSVKSIRAQNLDPLYAEGQAGAPEPAQEPAPVRVRQDEEESACAGVPEGQENPAAWGRPSSSDSVDREELKTVARQMLGARGEPFAPEVLDAMSLQDLLELIDGLSPPEQERPRADLERQSRPGTSDTIPLPRMVQGFQDGQARPDPAETLSKLELEEARLKSLAEAQSKRAEELQEREEALRLAEEQLEKKRAEVEVQRAQPVRIPFVAGPSEPETEAASPSMLEAERAELRQLREEVDIAAKELEERQQAAKRVAEERELQLLETESMQIRLASTLKEEEERLQMQRRSLGLLQQALLKGGQSRTEGYMERSLDDGADAQKHEDNVTVTVITAVQHRILREMVKTAVFEVKNPRAQATAEVESMLRSTVPMLTLDELHEAKEALVTDILNSLRRAMGQYGYEVLSVLIRDVQPEEKVKQAMNDINASRRRREVAFEQGEADKMLKIKASEADAEGKRLAGVGMANMRAAMAQGYQDSVALMKESGLSTKQAMHMMITTQYLDTLKEFSSSHGSIIVPHCPSAIQDLKSQVSQGMLAAAPQQQMEDGEEHHCTPFEKPVTPAAGAYRSRALVPQGPKPQRTSGPAGQIAAAARAVARRAEDSRAFSREHLELHLRNRAAALVCGLLEPSEPSEPSEGPKPGPPAGPRPRSVSSRPTAKTRGSTPSARFVNDQKEASASRHVRIQELQRGLIDHDEARLASISRGTSPLTGARGQPMIPVPPVDVDALRLPLDLRLRLAVGNKISKGFRRPWLMAVHQVAEEARDEPLQEVVQEVMEDEQCFDAALPREGPVAPRPFYEVPRSYNTPKELLARSEELCKTEAAEERCGLRSSPDKPQDASSFSAGERFLSIRWHTCSELSGLNRKARRG</sequence>
<feature type="domain" description="UBA" evidence="3">
    <location>
        <begin position="46"/>
        <end position="92"/>
    </location>
</feature>
<feature type="region of interest" description="Disordered" evidence="2">
    <location>
        <begin position="171"/>
        <end position="223"/>
    </location>
</feature>
<name>A0AA36J5F1_9DINO</name>
<dbReference type="SMART" id="SM00244">
    <property type="entry name" value="PHB"/>
    <property type="match status" value="1"/>
</dbReference>
<keyword evidence="1" id="KW-0175">Coiled coil</keyword>
<evidence type="ECO:0000256" key="1">
    <source>
        <dbReference type="SAM" id="Coils"/>
    </source>
</evidence>
<feature type="compositionally biased region" description="Low complexity" evidence="2">
    <location>
        <begin position="740"/>
        <end position="749"/>
    </location>
</feature>
<dbReference type="CDD" id="cd14291">
    <property type="entry name" value="UBA1_NUB1_like"/>
    <property type="match status" value="1"/>
</dbReference>
<gene>
    <name evidence="4" type="ORF">EVOR1521_LOCUS23395</name>
</gene>
<feature type="compositionally biased region" description="Low complexity" evidence="2">
    <location>
        <begin position="171"/>
        <end position="185"/>
    </location>
</feature>
<dbReference type="InterPro" id="IPR015940">
    <property type="entry name" value="UBA"/>
</dbReference>
<dbReference type="PANTHER" id="PTHR43327">
    <property type="entry name" value="STOMATIN-LIKE PROTEIN 2, MITOCHONDRIAL"/>
    <property type="match status" value="1"/>
</dbReference>
<feature type="compositionally biased region" description="Pro residues" evidence="2">
    <location>
        <begin position="792"/>
        <end position="801"/>
    </location>
</feature>
<dbReference type="Gene3D" id="3.30.479.30">
    <property type="entry name" value="Band 7 domain"/>
    <property type="match status" value="1"/>
</dbReference>
<dbReference type="Pfam" id="PF00627">
    <property type="entry name" value="UBA"/>
    <property type="match status" value="1"/>
</dbReference>
<feature type="region of interest" description="Disordered" evidence="2">
    <location>
        <begin position="259"/>
        <end position="300"/>
    </location>
</feature>
<feature type="region of interest" description="Disordered" evidence="2">
    <location>
        <begin position="782"/>
        <end position="833"/>
    </location>
</feature>
<dbReference type="SUPFAM" id="SSF117892">
    <property type="entry name" value="Band 7/SPFH domain"/>
    <property type="match status" value="1"/>
</dbReference>
<reference evidence="4" key="1">
    <citation type="submission" date="2023-08" db="EMBL/GenBank/DDBJ databases">
        <authorList>
            <person name="Chen Y."/>
            <person name="Shah S."/>
            <person name="Dougan E. K."/>
            <person name="Thang M."/>
            <person name="Chan C."/>
        </authorList>
    </citation>
    <scope>NUCLEOTIDE SEQUENCE</scope>
</reference>
<feature type="region of interest" description="Disordered" evidence="2">
    <location>
        <begin position="27"/>
        <end position="54"/>
    </location>
</feature>
<keyword evidence="5" id="KW-1185">Reference proteome</keyword>
<evidence type="ECO:0000313" key="4">
    <source>
        <dbReference type="EMBL" id="CAJ1399947.1"/>
    </source>
</evidence>
<proteinExistence type="predicted"/>
<comment type="caution">
    <text evidence="4">The sequence shown here is derived from an EMBL/GenBank/DDBJ whole genome shotgun (WGS) entry which is preliminary data.</text>
</comment>
<dbReference type="SUPFAM" id="SSF46934">
    <property type="entry name" value="UBA-like"/>
    <property type="match status" value="1"/>
</dbReference>
<dbReference type="SMART" id="SM00165">
    <property type="entry name" value="UBA"/>
    <property type="match status" value="1"/>
</dbReference>
<evidence type="ECO:0000256" key="2">
    <source>
        <dbReference type="SAM" id="MobiDB-lite"/>
    </source>
</evidence>
<dbReference type="AlphaFoldDB" id="A0AA36J5F1"/>
<dbReference type="InterPro" id="IPR009060">
    <property type="entry name" value="UBA-like_sf"/>
</dbReference>
<feature type="region of interest" description="Disordered" evidence="2">
    <location>
        <begin position="727"/>
        <end position="749"/>
    </location>
</feature>
<dbReference type="InterPro" id="IPR036013">
    <property type="entry name" value="Band_7/SPFH_dom_sf"/>
</dbReference>
<dbReference type="Proteomes" id="UP001178507">
    <property type="component" value="Unassembled WGS sequence"/>
</dbReference>
<dbReference type="PROSITE" id="PS50030">
    <property type="entry name" value="UBA"/>
    <property type="match status" value="1"/>
</dbReference>
<protein>
    <recommendedName>
        <fullName evidence="3">UBA domain-containing protein</fullName>
    </recommendedName>
</protein>
<organism evidence="4 5">
    <name type="scientific">Effrenium voratum</name>
    <dbReference type="NCBI Taxonomy" id="2562239"/>
    <lineage>
        <taxon>Eukaryota</taxon>
        <taxon>Sar</taxon>
        <taxon>Alveolata</taxon>
        <taxon>Dinophyceae</taxon>
        <taxon>Suessiales</taxon>
        <taxon>Symbiodiniaceae</taxon>
        <taxon>Effrenium</taxon>
    </lineage>
</organism>
<dbReference type="Gene3D" id="1.10.8.10">
    <property type="entry name" value="DNA helicase RuvA subunit, C-terminal domain"/>
    <property type="match status" value="1"/>
</dbReference>
<dbReference type="PANTHER" id="PTHR43327:SF10">
    <property type="entry name" value="STOMATIN-LIKE PROTEIN 2, MITOCHONDRIAL"/>
    <property type="match status" value="1"/>
</dbReference>
<feature type="coiled-coil region" evidence="1">
    <location>
        <begin position="305"/>
        <end position="452"/>
    </location>
</feature>
<feature type="compositionally biased region" description="Basic and acidic residues" evidence="2">
    <location>
        <begin position="263"/>
        <end position="275"/>
    </location>
</feature>
<dbReference type="InterPro" id="IPR050710">
    <property type="entry name" value="Band7/mec-2_domain"/>
</dbReference>
<evidence type="ECO:0000313" key="5">
    <source>
        <dbReference type="Proteomes" id="UP001178507"/>
    </source>
</evidence>
<dbReference type="Pfam" id="PF01145">
    <property type="entry name" value="Band_7"/>
    <property type="match status" value="1"/>
</dbReference>
<evidence type="ECO:0000259" key="3">
    <source>
        <dbReference type="PROSITE" id="PS50030"/>
    </source>
</evidence>
<accession>A0AA36J5F1</accession>